<dbReference type="PROSITE" id="PS51257">
    <property type="entry name" value="PROKAR_LIPOPROTEIN"/>
    <property type="match status" value="1"/>
</dbReference>
<gene>
    <name evidence="1" type="ORF">RI844_07785</name>
</gene>
<proteinExistence type="predicted"/>
<organism evidence="1 2">
    <name type="scientific">Thalassotalea fonticola</name>
    <dbReference type="NCBI Taxonomy" id="3065649"/>
    <lineage>
        <taxon>Bacteria</taxon>
        <taxon>Pseudomonadati</taxon>
        <taxon>Pseudomonadota</taxon>
        <taxon>Gammaproteobacteria</taxon>
        <taxon>Alteromonadales</taxon>
        <taxon>Colwelliaceae</taxon>
        <taxon>Thalassotalea</taxon>
    </lineage>
</organism>
<evidence type="ECO:0000313" key="2">
    <source>
        <dbReference type="Proteomes" id="UP001301442"/>
    </source>
</evidence>
<dbReference type="RefSeq" id="WP_348397881.1">
    <property type="nucleotide sequence ID" value="NZ_CP136600.1"/>
</dbReference>
<accession>A0ABZ0GTW2</accession>
<protein>
    <recommendedName>
        <fullName evidence="3">Lipoprotein</fullName>
    </recommendedName>
</protein>
<name>A0ABZ0GTW2_9GAMM</name>
<reference evidence="1 2" key="1">
    <citation type="submission" date="2023-09" db="EMBL/GenBank/DDBJ databases">
        <authorList>
            <person name="Qi X."/>
        </authorList>
    </citation>
    <scope>NUCLEOTIDE SEQUENCE [LARGE SCALE GENOMIC DNA]</scope>
    <source>
        <strain evidence="1 2">S1-1</strain>
    </source>
</reference>
<evidence type="ECO:0008006" key="3">
    <source>
        <dbReference type="Google" id="ProtNLM"/>
    </source>
</evidence>
<dbReference type="Proteomes" id="UP001301442">
    <property type="component" value="Chromosome"/>
</dbReference>
<keyword evidence="2" id="KW-1185">Reference proteome</keyword>
<dbReference type="EMBL" id="CP136600">
    <property type="protein sequence ID" value="WOH39114.1"/>
    <property type="molecule type" value="Genomic_DNA"/>
</dbReference>
<sequence>MENSIKVIVSLLCIFLLSSCVYYGTTHEIGNDAKAACAGGSAKENKQCRVEARELNKSIEKQVQR</sequence>
<evidence type="ECO:0000313" key="1">
    <source>
        <dbReference type="EMBL" id="WOH39114.1"/>
    </source>
</evidence>